<evidence type="ECO:0000313" key="2">
    <source>
        <dbReference type="EMBL" id="SBS33611.1"/>
    </source>
</evidence>
<dbReference type="RefSeq" id="WP_217491351.1">
    <property type="nucleotide sequence ID" value="NZ_FLOB01000006.1"/>
</dbReference>
<dbReference type="EC" id="2.1.1.222" evidence="2"/>
<dbReference type="SUPFAM" id="SSF53335">
    <property type="entry name" value="S-adenosyl-L-methionine-dependent methyltransferases"/>
    <property type="match status" value="1"/>
</dbReference>
<feature type="domain" description="Methyltransferase" evidence="1">
    <location>
        <begin position="58"/>
        <end position="148"/>
    </location>
</feature>
<evidence type="ECO:0000259" key="1">
    <source>
        <dbReference type="Pfam" id="PF13649"/>
    </source>
</evidence>
<dbReference type="InterPro" id="IPR041698">
    <property type="entry name" value="Methyltransf_25"/>
</dbReference>
<organism evidence="2 3">
    <name type="scientific">Marinomonas spartinae</name>
    <dbReference type="NCBI Taxonomy" id="1792290"/>
    <lineage>
        <taxon>Bacteria</taxon>
        <taxon>Pseudomonadati</taxon>
        <taxon>Pseudomonadota</taxon>
        <taxon>Gammaproteobacteria</taxon>
        <taxon>Oceanospirillales</taxon>
        <taxon>Oceanospirillaceae</taxon>
        <taxon>Marinomonas</taxon>
    </lineage>
</organism>
<dbReference type="InterPro" id="IPR029063">
    <property type="entry name" value="SAM-dependent_MTases_sf"/>
</dbReference>
<dbReference type="Gene3D" id="3.40.50.150">
    <property type="entry name" value="Vaccinia Virus protein VP39"/>
    <property type="match status" value="1"/>
</dbReference>
<gene>
    <name evidence="2" type="primary">ubiG_3</name>
    <name evidence="2" type="ORF">MSP8886_02815</name>
</gene>
<keyword evidence="2" id="KW-0830">Ubiquinone</keyword>
<dbReference type="GO" id="GO:0102208">
    <property type="term" value="F:2-polyprenyl-6-hydroxyphenol methylase activity"/>
    <property type="evidence" value="ECO:0007669"/>
    <property type="project" value="UniProtKB-EC"/>
</dbReference>
<protein>
    <submittedName>
        <fullName evidence="2">Ubiquinone biosynthesis O-methyltransferase</fullName>
        <ecNumber evidence="2">2.1.1.222</ecNumber>
    </submittedName>
</protein>
<proteinExistence type="predicted"/>
<keyword evidence="3" id="KW-1185">Reference proteome</keyword>
<keyword evidence="2" id="KW-0489">Methyltransferase</keyword>
<dbReference type="Pfam" id="PF13649">
    <property type="entry name" value="Methyltransf_25"/>
    <property type="match status" value="1"/>
</dbReference>
<dbReference type="Proteomes" id="UP000092544">
    <property type="component" value="Unassembled WGS sequence"/>
</dbReference>
<dbReference type="AlphaFoldDB" id="A0A1A8TJI3"/>
<dbReference type="GO" id="GO:0032259">
    <property type="term" value="P:methylation"/>
    <property type="evidence" value="ECO:0007669"/>
    <property type="project" value="UniProtKB-KW"/>
</dbReference>
<dbReference type="PANTHER" id="PTHR43464">
    <property type="entry name" value="METHYLTRANSFERASE"/>
    <property type="match status" value="1"/>
</dbReference>
<name>A0A1A8TJI3_9GAMM</name>
<dbReference type="STRING" id="1792290.MSP8886_02815"/>
<keyword evidence="2" id="KW-0808">Transferase</keyword>
<dbReference type="CDD" id="cd02440">
    <property type="entry name" value="AdoMet_MTases"/>
    <property type="match status" value="1"/>
</dbReference>
<reference evidence="2 3" key="1">
    <citation type="submission" date="2016-06" db="EMBL/GenBank/DDBJ databases">
        <authorList>
            <person name="Kjaerup R.B."/>
            <person name="Dalgaard T.S."/>
            <person name="Juul-Madsen H.R."/>
        </authorList>
    </citation>
    <scope>NUCLEOTIDE SEQUENCE [LARGE SCALE GENOMIC DNA]</scope>
    <source>
        <strain evidence="2 3">CECT 8886</strain>
    </source>
</reference>
<accession>A0A1A8TJI3</accession>
<dbReference type="EMBL" id="FLOB01000006">
    <property type="protein sequence ID" value="SBS33611.1"/>
    <property type="molecule type" value="Genomic_DNA"/>
</dbReference>
<sequence length="233" mass="25924">MTTHHNSKQPNYAIHDDMYVQAKNAGWAGWGGNERLTNSEQVTRFFAIDAPMPKGKLLELGCGEGHLCRAFAQHGYDVTGVDIFPTAIEWAKEKALSSGIKGRFFVADLTDESVHLPERYQVIIDGNCLHCIIGDDRRTFLKKVHGYLADPREGSLADPHEGALQEASVFFVSSLCSKGDSYQLFKDGIVYRHISSAEDLVAELEQSGFSILDIQRSERETNDHITIHAVKSD</sequence>
<evidence type="ECO:0000313" key="3">
    <source>
        <dbReference type="Proteomes" id="UP000092544"/>
    </source>
</evidence>